<dbReference type="GO" id="GO:0032993">
    <property type="term" value="C:protein-DNA complex"/>
    <property type="evidence" value="ECO:0007669"/>
    <property type="project" value="TreeGrafter"/>
</dbReference>
<evidence type="ECO:0000313" key="6">
    <source>
        <dbReference type="EMBL" id="QIO05416.1"/>
    </source>
</evidence>
<gene>
    <name evidence="6" type="ORF">G8E00_05330</name>
</gene>
<dbReference type="Pfam" id="PF03466">
    <property type="entry name" value="LysR_substrate"/>
    <property type="match status" value="1"/>
</dbReference>
<evidence type="ECO:0000256" key="1">
    <source>
        <dbReference type="ARBA" id="ARBA00009437"/>
    </source>
</evidence>
<keyword evidence="3" id="KW-0238">DNA-binding</keyword>
<name>A0A6G8RU06_9GAMM</name>
<dbReference type="PANTHER" id="PTHR30346:SF0">
    <property type="entry name" value="HCA OPERON TRANSCRIPTIONAL ACTIVATOR HCAR"/>
    <property type="match status" value="1"/>
</dbReference>
<dbReference type="GO" id="GO:0003677">
    <property type="term" value="F:DNA binding"/>
    <property type="evidence" value="ECO:0007669"/>
    <property type="project" value="UniProtKB-KW"/>
</dbReference>
<dbReference type="EMBL" id="CP049801">
    <property type="protein sequence ID" value="QIO05416.1"/>
    <property type="molecule type" value="Genomic_DNA"/>
</dbReference>
<keyword evidence="4" id="KW-0804">Transcription</keyword>
<dbReference type="InterPro" id="IPR036388">
    <property type="entry name" value="WH-like_DNA-bd_sf"/>
</dbReference>
<evidence type="ECO:0000259" key="5">
    <source>
        <dbReference type="PROSITE" id="PS50931"/>
    </source>
</evidence>
<dbReference type="Gene3D" id="3.40.190.10">
    <property type="entry name" value="Periplasmic binding protein-like II"/>
    <property type="match status" value="2"/>
</dbReference>
<keyword evidence="7" id="KW-1185">Reference proteome</keyword>
<evidence type="ECO:0000256" key="2">
    <source>
        <dbReference type="ARBA" id="ARBA00023015"/>
    </source>
</evidence>
<evidence type="ECO:0000256" key="3">
    <source>
        <dbReference type="ARBA" id="ARBA00023125"/>
    </source>
</evidence>
<dbReference type="PROSITE" id="PS50931">
    <property type="entry name" value="HTH_LYSR"/>
    <property type="match status" value="1"/>
</dbReference>
<reference evidence="6 7" key="1">
    <citation type="submission" date="2020-03" db="EMBL/GenBank/DDBJ databases">
        <authorList>
            <person name="Zhu W."/>
        </authorList>
    </citation>
    <scope>NUCLEOTIDE SEQUENCE [LARGE SCALE GENOMIC DNA]</scope>
    <source>
        <strain evidence="6 7">323-1</strain>
    </source>
</reference>
<evidence type="ECO:0000256" key="4">
    <source>
        <dbReference type="ARBA" id="ARBA00023163"/>
    </source>
</evidence>
<accession>A0A6G8RU06</accession>
<feature type="domain" description="HTH lysR-type" evidence="5">
    <location>
        <begin position="1"/>
        <end position="58"/>
    </location>
</feature>
<dbReference type="Proteomes" id="UP000502297">
    <property type="component" value="Chromosome"/>
</dbReference>
<dbReference type="FunFam" id="1.10.10.10:FF:000001">
    <property type="entry name" value="LysR family transcriptional regulator"/>
    <property type="match status" value="1"/>
</dbReference>
<dbReference type="GO" id="GO:0003700">
    <property type="term" value="F:DNA-binding transcription factor activity"/>
    <property type="evidence" value="ECO:0007669"/>
    <property type="project" value="InterPro"/>
</dbReference>
<proteinExistence type="inferred from homology"/>
<organism evidence="6 7">
    <name type="scientific">Acinetobacter shaoyimingii</name>
    <dbReference type="NCBI Taxonomy" id="2715164"/>
    <lineage>
        <taxon>Bacteria</taxon>
        <taxon>Pseudomonadati</taxon>
        <taxon>Pseudomonadota</taxon>
        <taxon>Gammaproteobacteria</taxon>
        <taxon>Moraxellales</taxon>
        <taxon>Moraxellaceae</taxon>
        <taxon>Acinetobacter</taxon>
    </lineage>
</organism>
<sequence length="297" mass="33996">MELRHLKYFISVAEELNFTRAAEKIFIAQPSLSQQIKDLEEELGAQLFLRKKRSLSLTEEGQQFYIDAKHILELAAKAKQNVQLITNCKKNKLNIGFLPIAEMKIFPYVMPLIRAEQSDLDIQFYSLSCLAQIQALKDHQIDVAFTRQCINDDQIASIELFSEPLVLLIPSASPFAKHDIISKEDLIQQKFILSEEMASPVLFQKTQEIFKSLGTEMQISQHSSNILMNVNLVGMQIGWTIVPAYVESFLGPNVLIKRTQVNLPNIGLYLNYRKNDESESLKLVKSILSQHFHCHIF</sequence>
<comment type="similarity">
    <text evidence="1">Belongs to the LysR transcriptional regulatory family.</text>
</comment>
<dbReference type="AlphaFoldDB" id="A0A6G8RU06"/>
<dbReference type="PRINTS" id="PR00039">
    <property type="entry name" value="HTHLYSR"/>
</dbReference>
<dbReference type="SUPFAM" id="SSF46785">
    <property type="entry name" value="Winged helix' DNA-binding domain"/>
    <property type="match status" value="1"/>
</dbReference>
<dbReference type="InterPro" id="IPR000847">
    <property type="entry name" value="LysR_HTH_N"/>
</dbReference>
<dbReference type="RefSeq" id="WP_166222475.1">
    <property type="nucleotide sequence ID" value="NZ_CP049801.1"/>
</dbReference>
<dbReference type="PANTHER" id="PTHR30346">
    <property type="entry name" value="TRANSCRIPTIONAL DUAL REGULATOR HCAR-RELATED"/>
    <property type="match status" value="1"/>
</dbReference>
<dbReference type="InterPro" id="IPR005119">
    <property type="entry name" value="LysR_subst-bd"/>
</dbReference>
<dbReference type="Gene3D" id="1.10.10.10">
    <property type="entry name" value="Winged helix-like DNA-binding domain superfamily/Winged helix DNA-binding domain"/>
    <property type="match status" value="1"/>
</dbReference>
<keyword evidence="2" id="KW-0805">Transcription regulation</keyword>
<protein>
    <submittedName>
        <fullName evidence="6">LysR family transcriptional regulator</fullName>
    </submittedName>
</protein>
<dbReference type="Pfam" id="PF00126">
    <property type="entry name" value="HTH_1"/>
    <property type="match status" value="1"/>
</dbReference>
<evidence type="ECO:0000313" key="7">
    <source>
        <dbReference type="Proteomes" id="UP000502297"/>
    </source>
</evidence>
<dbReference type="InterPro" id="IPR036390">
    <property type="entry name" value="WH_DNA-bd_sf"/>
</dbReference>
<dbReference type="KEGG" id="asha:G8E00_05330"/>
<dbReference type="SUPFAM" id="SSF53850">
    <property type="entry name" value="Periplasmic binding protein-like II"/>
    <property type="match status" value="1"/>
</dbReference>